<dbReference type="Proteomes" id="UP000305451">
    <property type="component" value="Unassembled WGS sequence"/>
</dbReference>
<dbReference type="RefSeq" id="WP_135945142.1">
    <property type="nucleotide sequence ID" value="NZ_BMEI01000003.1"/>
</dbReference>
<accession>A0A4S2H856</accession>
<dbReference type="EMBL" id="SRXV01000003">
    <property type="protein sequence ID" value="TGY92010.1"/>
    <property type="molecule type" value="Genomic_DNA"/>
</dbReference>
<gene>
    <name evidence="2" type="ORF">E5162_10075</name>
</gene>
<keyword evidence="1" id="KW-0472">Membrane</keyword>
<organism evidence="2 3">
    <name type="scientific">Marinicauda pacifica</name>
    <dbReference type="NCBI Taxonomy" id="1133559"/>
    <lineage>
        <taxon>Bacteria</taxon>
        <taxon>Pseudomonadati</taxon>
        <taxon>Pseudomonadota</taxon>
        <taxon>Alphaproteobacteria</taxon>
        <taxon>Maricaulales</taxon>
        <taxon>Maricaulaceae</taxon>
        <taxon>Marinicauda</taxon>
    </lineage>
</organism>
<keyword evidence="1" id="KW-0812">Transmembrane</keyword>
<protein>
    <submittedName>
        <fullName evidence="2">Uncharacterized protein</fullName>
    </submittedName>
</protein>
<evidence type="ECO:0000313" key="2">
    <source>
        <dbReference type="EMBL" id="TGY92010.1"/>
    </source>
</evidence>
<reference evidence="2 3" key="1">
    <citation type="journal article" date="2013" name="Int. J. Syst. Evol. Microbiol.">
        <title>Marinicauda pacifica gen. nov., sp. nov., a prosthecate alphaproteobacterium of the family Hyphomonadaceae isolated from deep seawater.</title>
        <authorList>
            <person name="Zhang X.Y."/>
            <person name="Li G.W."/>
            <person name="Wang C.S."/>
            <person name="Zhang Y.J."/>
            <person name="Xu X.W."/>
            <person name="Li H."/>
            <person name="Liu A."/>
            <person name="Liu C."/>
            <person name="Xie B.B."/>
            <person name="Qin Q.L."/>
            <person name="Xu Z."/>
            <person name="Chen X.L."/>
            <person name="Zhou B.C."/>
            <person name="Zhang Y.Z."/>
        </authorList>
    </citation>
    <scope>NUCLEOTIDE SEQUENCE [LARGE SCALE GENOMIC DNA]</scope>
    <source>
        <strain evidence="2 3">P-1 km-3</strain>
    </source>
</reference>
<dbReference type="AlphaFoldDB" id="A0A4S2H856"/>
<feature type="transmembrane region" description="Helical" evidence="1">
    <location>
        <begin position="37"/>
        <end position="61"/>
    </location>
</feature>
<evidence type="ECO:0000256" key="1">
    <source>
        <dbReference type="SAM" id="Phobius"/>
    </source>
</evidence>
<comment type="caution">
    <text evidence="2">The sequence shown here is derived from an EMBL/GenBank/DDBJ whole genome shotgun (WGS) entry which is preliminary data.</text>
</comment>
<keyword evidence="3" id="KW-1185">Reference proteome</keyword>
<sequence>MMKIALLIVVLMSILIASVWFAIQSFTQIDATMSVHGWIALILGVILSLLIGGGLMALVFFSSRRGYDDMDNDV</sequence>
<keyword evidence="1" id="KW-1133">Transmembrane helix</keyword>
<proteinExistence type="predicted"/>
<name>A0A4S2H856_9PROT</name>
<evidence type="ECO:0000313" key="3">
    <source>
        <dbReference type="Proteomes" id="UP000305451"/>
    </source>
</evidence>